<dbReference type="SUPFAM" id="SSF51905">
    <property type="entry name" value="FAD/NAD(P)-binding domain"/>
    <property type="match status" value="1"/>
</dbReference>
<evidence type="ECO:0000256" key="5">
    <source>
        <dbReference type="ARBA" id="ARBA00022617"/>
    </source>
</evidence>
<evidence type="ECO:0000256" key="1">
    <source>
        <dbReference type="ARBA" id="ARBA00001929"/>
    </source>
</evidence>
<keyword evidence="6" id="KW-0479">Metal-binding</keyword>
<evidence type="ECO:0000256" key="7">
    <source>
        <dbReference type="ARBA" id="ARBA00023002"/>
    </source>
</evidence>
<feature type="domain" description="FAD/NAD(P)-binding" evidence="12">
    <location>
        <begin position="27"/>
        <end position="253"/>
    </location>
</feature>
<dbReference type="Gene3D" id="3.50.50.60">
    <property type="entry name" value="FAD/NAD(P)-binding domain"/>
    <property type="match status" value="2"/>
</dbReference>
<dbReference type="Pfam" id="PF07992">
    <property type="entry name" value="Pyr_redox_2"/>
    <property type="match status" value="1"/>
</dbReference>
<feature type="region of interest" description="Disordered" evidence="10">
    <location>
        <begin position="486"/>
        <end position="529"/>
    </location>
</feature>
<comment type="cofactor">
    <cofactor evidence="1">
        <name>siroheme</name>
        <dbReference type="ChEBI" id="CHEBI:60052"/>
    </cofactor>
</comment>
<keyword evidence="7" id="KW-0560">Oxidoreductase</keyword>
<keyword evidence="8" id="KW-0408">Iron</keyword>
<accession>A0AAU8DRJ0</accession>
<dbReference type="RefSeq" id="WP_353650536.1">
    <property type="nucleotide sequence ID" value="NZ_CP159218.1"/>
</dbReference>
<dbReference type="Pfam" id="PF04324">
    <property type="entry name" value="Fer2_BFD"/>
    <property type="match status" value="1"/>
</dbReference>
<keyword evidence="5" id="KW-0349">Heme</keyword>
<dbReference type="InterPro" id="IPR036188">
    <property type="entry name" value="FAD/NAD-bd_sf"/>
</dbReference>
<protein>
    <submittedName>
        <fullName evidence="13">FAD-dependent oxidoreductase</fullName>
    </submittedName>
</protein>
<dbReference type="InterPro" id="IPR041854">
    <property type="entry name" value="BFD-like_2Fe2S-bd_dom_sf"/>
</dbReference>
<evidence type="ECO:0000256" key="10">
    <source>
        <dbReference type="SAM" id="MobiDB-lite"/>
    </source>
</evidence>
<organism evidence="13">
    <name type="scientific">Nakamurella sp. A5-74</name>
    <dbReference type="NCBI Taxonomy" id="3158264"/>
    <lineage>
        <taxon>Bacteria</taxon>
        <taxon>Bacillati</taxon>
        <taxon>Actinomycetota</taxon>
        <taxon>Actinomycetes</taxon>
        <taxon>Nakamurellales</taxon>
        <taxon>Nakamurellaceae</taxon>
        <taxon>Nakamurella</taxon>
    </lineage>
</organism>
<dbReference type="PANTHER" id="PTHR43809:SF1">
    <property type="entry name" value="NITRITE REDUCTASE (NADH) LARGE SUBUNIT"/>
    <property type="match status" value="1"/>
</dbReference>
<dbReference type="InterPro" id="IPR052034">
    <property type="entry name" value="NasD-like"/>
</dbReference>
<reference evidence="13" key="1">
    <citation type="submission" date="2024-05" db="EMBL/GenBank/DDBJ databases">
        <authorList>
            <person name="Cai S.Y."/>
            <person name="Jin L.M."/>
            <person name="Li H.R."/>
        </authorList>
    </citation>
    <scope>NUCLEOTIDE SEQUENCE</scope>
    <source>
        <strain evidence="13">A5-74</strain>
    </source>
</reference>
<dbReference type="GO" id="GO:0051536">
    <property type="term" value="F:iron-sulfur cluster binding"/>
    <property type="evidence" value="ECO:0007669"/>
    <property type="project" value="UniProtKB-KW"/>
</dbReference>
<feature type="domain" description="BFD-like [2Fe-2S]-binding" evidence="11">
    <location>
        <begin position="432"/>
        <end position="478"/>
    </location>
</feature>
<comment type="cofactor">
    <cofactor evidence="2">
        <name>[4Fe-4S] cluster</name>
        <dbReference type="ChEBI" id="CHEBI:49883"/>
    </cofactor>
</comment>
<gene>
    <name evidence="13" type="ORF">ABLG96_06345</name>
</gene>
<sequence length="529" mass="52542">MLLSDVLAGRTALGSLTLPTRSDLRHRLLTGRAAMSIDRRARLVHDAAGDEHPFDLLVLATGAAARIPSVPGLALEHADGEPALPVGAHALRTLDDVAEIIARSDHVAAAVVVGAGVLGVEVAAGLAVRGLAVTLAAHGGVMDRQFAPAAAAVAARRLRVAEVTVLTEVSTEQVLLADGAMCGIRLRPTGSAAGPPIDLAAGLLVLACGTTPEVGLAVAAGLPVEHGVLVDADLASPTDSSVCAIGDCAQPLEGSSGLIAQGWEQSRRLAVRIVTELDADAAAPSAEIVGAATGSTATTSAAAPSGATPSAWPASPTDVVKVKGDGLDLVAFGVSAPGGGGPTGAPGGGAAGSTRSVTLSDPEGGRHLEVVLAGDRVIGGTCIGGGQVTADLVSAYLRRTPVPTDPAQLLVRSVVAAPEVVNPTRMPDHTTVCTCNAVSKGEIVACWVGGGRSVAEVAATTRATTGCGSCTAVVCGLLDWLQESDPDDAAPGYLPETPSAPAGNPPLVASSGFRPMTHGVPSHQFQGST</sequence>
<name>A0AAU8DRJ0_9ACTN</name>
<keyword evidence="9" id="KW-0411">Iron-sulfur</keyword>
<evidence type="ECO:0000256" key="9">
    <source>
        <dbReference type="ARBA" id="ARBA00023014"/>
    </source>
</evidence>
<evidence type="ECO:0000313" key="13">
    <source>
        <dbReference type="EMBL" id="XCG64925.1"/>
    </source>
</evidence>
<evidence type="ECO:0000256" key="8">
    <source>
        <dbReference type="ARBA" id="ARBA00023004"/>
    </source>
</evidence>
<dbReference type="Gene3D" id="1.10.10.1100">
    <property type="entry name" value="BFD-like [2Fe-2S]-binding domain"/>
    <property type="match status" value="1"/>
</dbReference>
<evidence type="ECO:0000256" key="3">
    <source>
        <dbReference type="ARBA" id="ARBA00005096"/>
    </source>
</evidence>
<evidence type="ECO:0000256" key="6">
    <source>
        <dbReference type="ARBA" id="ARBA00022723"/>
    </source>
</evidence>
<dbReference type="AlphaFoldDB" id="A0AAU8DRJ0"/>
<dbReference type="PANTHER" id="PTHR43809">
    <property type="entry name" value="NITRITE REDUCTASE (NADH) LARGE SUBUNIT"/>
    <property type="match status" value="1"/>
</dbReference>
<evidence type="ECO:0000256" key="2">
    <source>
        <dbReference type="ARBA" id="ARBA00001966"/>
    </source>
</evidence>
<dbReference type="GO" id="GO:0016491">
    <property type="term" value="F:oxidoreductase activity"/>
    <property type="evidence" value="ECO:0007669"/>
    <property type="project" value="UniProtKB-KW"/>
</dbReference>
<dbReference type="InterPro" id="IPR007419">
    <property type="entry name" value="BFD-like_2Fe2S-bd_dom"/>
</dbReference>
<dbReference type="EMBL" id="CP159218">
    <property type="protein sequence ID" value="XCG64925.1"/>
    <property type="molecule type" value="Genomic_DNA"/>
</dbReference>
<dbReference type="PRINTS" id="PR00368">
    <property type="entry name" value="FADPNR"/>
</dbReference>
<dbReference type="GO" id="GO:0046872">
    <property type="term" value="F:metal ion binding"/>
    <property type="evidence" value="ECO:0007669"/>
    <property type="project" value="UniProtKB-KW"/>
</dbReference>
<proteinExistence type="inferred from homology"/>
<feature type="region of interest" description="Disordered" evidence="10">
    <location>
        <begin position="338"/>
        <end position="362"/>
    </location>
</feature>
<feature type="compositionally biased region" description="Gly residues" evidence="10">
    <location>
        <begin position="338"/>
        <end position="351"/>
    </location>
</feature>
<evidence type="ECO:0000259" key="12">
    <source>
        <dbReference type="Pfam" id="PF07992"/>
    </source>
</evidence>
<comment type="pathway">
    <text evidence="3">Nitrogen metabolism; nitrate reduction (assimilation).</text>
</comment>
<evidence type="ECO:0000256" key="4">
    <source>
        <dbReference type="ARBA" id="ARBA00010429"/>
    </source>
</evidence>
<comment type="similarity">
    <text evidence="4">Belongs to the nitrite and sulfite reductase 4Fe-4S domain family.</text>
</comment>
<dbReference type="InterPro" id="IPR023753">
    <property type="entry name" value="FAD/NAD-binding_dom"/>
</dbReference>
<evidence type="ECO:0000259" key="11">
    <source>
        <dbReference type="Pfam" id="PF04324"/>
    </source>
</evidence>